<dbReference type="Pfam" id="PF21948">
    <property type="entry name" value="LplA-B_cat"/>
    <property type="match status" value="1"/>
</dbReference>
<organism evidence="10 11">
    <name type="scientific">Coprinellus micaceus</name>
    <name type="common">Glistening ink-cap mushroom</name>
    <name type="synonym">Coprinus micaceus</name>
    <dbReference type="NCBI Taxonomy" id="71717"/>
    <lineage>
        <taxon>Eukaryota</taxon>
        <taxon>Fungi</taxon>
        <taxon>Dikarya</taxon>
        <taxon>Basidiomycota</taxon>
        <taxon>Agaricomycotina</taxon>
        <taxon>Agaricomycetes</taxon>
        <taxon>Agaricomycetidae</taxon>
        <taxon>Agaricales</taxon>
        <taxon>Agaricineae</taxon>
        <taxon>Psathyrellaceae</taxon>
        <taxon>Coprinellus</taxon>
    </lineage>
</organism>
<evidence type="ECO:0000256" key="2">
    <source>
        <dbReference type="ARBA" id="ARBA00007907"/>
    </source>
</evidence>
<comment type="similarity">
    <text evidence="2 5">Belongs to the LipB family.</text>
</comment>
<keyword evidence="4 5" id="KW-0012">Acyltransferase</keyword>
<evidence type="ECO:0000256" key="4">
    <source>
        <dbReference type="ARBA" id="ARBA00023315"/>
    </source>
</evidence>
<evidence type="ECO:0000256" key="5">
    <source>
        <dbReference type="PIRNR" id="PIRNR016262"/>
    </source>
</evidence>
<dbReference type="UniPathway" id="UPA00538">
    <property type="reaction ID" value="UER00592"/>
</dbReference>
<dbReference type="PROSITE" id="PS01313">
    <property type="entry name" value="LIPB"/>
    <property type="match status" value="1"/>
</dbReference>
<feature type="binding site" evidence="7">
    <location>
        <begin position="155"/>
        <end position="157"/>
    </location>
    <ligand>
        <name>substrate</name>
    </ligand>
</feature>
<dbReference type="InterPro" id="IPR045864">
    <property type="entry name" value="aa-tRNA-synth_II/BPL/LPL"/>
</dbReference>
<dbReference type="AlphaFoldDB" id="A0A4Y7TZ18"/>
<feature type="binding site" evidence="7">
    <location>
        <begin position="168"/>
        <end position="170"/>
    </location>
    <ligand>
        <name>substrate</name>
    </ligand>
</feature>
<evidence type="ECO:0000256" key="8">
    <source>
        <dbReference type="PIRSR" id="PIRSR016262-3"/>
    </source>
</evidence>
<evidence type="ECO:0000313" key="11">
    <source>
        <dbReference type="Proteomes" id="UP000298030"/>
    </source>
</evidence>
<dbReference type="InterPro" id="IPR020605">
    <property type="entry name" value="Octanoyltransferase_CS"/>
</dbReference>
<feature type="site" description="Lowers pKa of active site Cys" evidence="8">
    <location>
        <position position="152"/>
    </location>
</feature>
<feature type="domain" description="BPL/LPL catalytic" evidence="9">
    <location>
        <begin position="40"/>
        <end position="226"/>
    </location>
</feature>
<evidence type="ECO:0000256" key="3">
    <source>
        <dbReference type="ARBA" id="ARBA00022679"/>
    </source>
</evidence>
<comment type="caution">
    <text evidence="10">The sequence shown here is derived from an EMBL/GenBank/DDBJ whole genome shotgun (WGS) entry which is preliminary data.</text>
</comment>
<comment type="catalytic activity">
    <reaction evidence="5">
        <text>octanoyl-[ACP] + L-lysyl-[protein] = N(6)-octanoyl-L-lysyl-[protein] + holo-[ACP] + H(+)</text>
        <dbReference type="Rhea" id="RHEA:17665"/>
        <dbReference type="Rhea" id="RHEA-COMP:9636"/>
        <dbReference type="Rhea" id="RHEA-COMP:9685"/>
        <dbReference type="Rhea" id="RHEA-COMP:9752"/>
        <dbReference type="Rhea" id="RHEA-COMP:9928"/>
        <dbReference type="ChEBI" id="CHEBI:15378"/>
        <dbReference type="ChEBI" id="CHEBI:29969"/>
        <dbReference type="ChEBI" id="CHEBI:64479"/>
        <dbReference type="ChEBI" id="CHEBI:78463"/>
        <dbReference type="ChEBI" id="CHEBI:78809"/>
        <dbReference type="EC" id="2.3.1.181"/>
    </reaction>
</comment>
<dbReference type="GO" id="GO:0016874">
    <property type="term" value="F:ligase activity"/>
    <property type="evidence" value="ECO:0007669"/>
    <property type="project" value="UniProtKB-KW"/>
</dbReference>
<dbReference type="EC" id="2.3.1.181" evidence="5"/>
<name>A0A4Y7TZ18_COPMI</name>
<protein>
    <recommendedName>
        <fullName evidence="5">Octanoyltransferase</fullName>
        <ecNumber evidence="5">2.3.1.181</ecNumber>
    </recommendedName>
</protein>
<feature type="active site" description="Acyl-thioester intermediate" evidence="6">
    <location>
        <position position="187"/>
    </location>
</feature>
<reference evidence="10 11" key="1">
    <citation type="journal article" date="2019" name="Nat. Ecol. Evol.">
        <title>Megaphylogeny resolves global patterns of mushroom evolution.</title>
        <authorList>
            <person name="Varga T."/>
            <person name="Krizsan K."/>
            <person name="Foldi C."/>
            <person name="Dima B."/>
            <person name="Sanchez-Garcia M."/>
            <person name="Sanchez-Ramirez S."/>
            <person name="Szollosi G.J."/>
            <person name="Szarkandi J.G."/>
            <person name="Papp V."/>
            <person name="Albert L."/>
            <person name="Andreopoulos W."/>
            <person name="Angelini C."/>
            <person name="Antonin V."/>
            <person name="Barry K.W."/>
            <person name="Bougher N.L."/>
            <person name="Buchanan P."/>
            <person name="Buyck B."/>
            <person name="Bense V."/>
            <person name="Catcheside P."/>
            <person name="Chovatia M."/>
            <person name="Cooper J."/>
            <person name="Damon W."/>
            <person name="Desjardin D."/>
            <person name="Finy P."/>
            <person name="Geml J."/>
            <person name="Haridas S."/>
            <person name="Hughes K."/>
            <person name="Justo A."/>
            <person name="Karasinski D."/>
            <person name="Kautmanova I."/>
            <person name="Kiss B."/>
            <person name="Kocsube S."/>
            <person name="Kotiranta H."/>
            <person name="LaButti K.M."/>
            <person name="Lechner B.E."/>
            <person name="Liimatainen K."/>
            <person name="Lipzen A."/>
            <person name="Lukacs Z."/>
            <person name="Mihaltcheva S."/>
            <person name="Morgado L.N."/>
            <person name="Niskanen T."/>
            <person name="Noordeloos M.E."/>
            <person name="Ohm R.A."/>
            <person name="Ortiz-Santana B."/>
            <person name="Ovrebo C."/>
            <person name="Racz N."/>
            <person name="Riley R."/>
            <person name="Savchenko A."/>
            <person name="Shiryaev A."/>
            <person name="Soop K."/>
            <person name="Spirin V."/>
            <person name="Szebenyi C."/>
            <person name="Tomsovsky M."/>
            <person name="Tulloss R.E."/>
            <person name="Uehling J."/>
            <person name="Grigoriev I.V."/>
            <person name="Vagvolgyi C."/>
            <person name="Papp T."/>
            <person name="Martin F.M."/>
            <person name="Miettinen O."/>
            <person name="Hibbett D.S."/>
            <person name="Nagy L.G."/>
        </authorList>
    </citation>
    <scope>NUCLEOTIDE SEQUENCE [LARGE SCALE GENOMIC DNA]</scope>
    <source>
        <strain evidence="10 11">FP101781</strain>
    </source>
</reference>
<dbReference type="STRING" id="71717.A0A4Y7TZ18"/>
<dbReference type="InterPro" id="IPR004143">
    <property type="entry name" value="BPL_LPL_catalytic"/>
</dbReference>
<dbReference type="PANTHER" id="PTHR10993:SF7">
    <property type="entry name" value="LIPOYLTRANSFERASE 2, MITOCHONDRIAL-RELATED"/>
    <property type="match status" value="1"/>
</dbReference>
<dbReference type="Proteomes" id="UP000298030">
    <property type="component" value="Unassembled WGS sequence"/>
</dbReference>
<keyword evidence="10" id="KW-0436">Ligase</keyword>
<dbReference type="NCBIfam" id="TIGR00214">
    <property type="entry name" value="lipB"/>
    <property type="match status" value="1"/>
</dbReference>
<keyword evidence="11" id="KW-1185">Reference proteome</keyword>
<evidence type="ECO:0000256" key="6">
    <source>
        <dbReference type="PIRSR" id="PIRSR016262-1"/>
    </source>
</evidence>
<dbReference type="SUPFAM" id="SSF55681">
    <property type="entry name" value="Class II aaRS and biotin synthetases"/>
    <property type="match status" value="1"/>
</dbReference>
<dbReference type="Gene3D" id="3.30.930.10">
    <property type="entry name" value="Bira Bifunctional Protein, Domain 2"/>
    <property type="match status" value="1"/>
</dbReference>
<dbReference type="GO" id="GO:0033819">
    <property type="term" value="F:lipoyl(octanoyl) transferase activity"/>
    <property type="evidence" value="ECO:0007669"/>
    <property type="project" value="UniProtKB-EC"/>
</dbReference>
<comment type="pathway">
    <text evidence="1 5">Protein modification; protein lipoylation via endogenous pathway; protein N(6)-(lipoyl)lysine from octanoyl-[acyl-carrier-protein]: step 1/2.</text>
</comment>
<sequence>MPSLPPIVFHSFRPLLPYLPAWHLQEALHRIQLEARRESGTHTDLLLLLQHRPVYTAGRRQTEPELDDERRRLNALGADFVPASRGGQLTYHGPGQIVGYPLLDLSRYTPVMGARDYVCRMQKTLELHLKEAHGLALSPSEHTGVFLDPRTKIASIGVQVRHRLTSHGFAMNITHEPCGWFDEVVACGLDGVKAGSIEGATGKKVSIEDEIPGLVERFGRLYERDMVPLDLSESNPTTKAILALEKEASGMGKWATAPRK</sequence>
<dbReference type="PANTHER" id="PTHR10993">
    <property type="entry name" value="OCTANOYLTRANSFERASE"/>
    <property type="match status" value="1"/>
</dbReference>
<proteinExistence type="inferred from homology"/>
<dbReference type="PIRSF" id="PIRSF016262">
    <property type="entry name" value="LPLase"/>
    <property type="match status" value="1"/>
</dbReference>
<dbReference type="EMBL" id="QPFP01000002">
    <property type="protein sequence ID" value="TEB39078.1"/>
    <property type="molecule type" value="Genomic_DNA"/>
</dbReference>
<accession>A0A4Y7TZ18</accession>
<evidence type="ECO:0000256" key="1">
    <source>
        <dbReference type="ARBA" id="ARBA00004821"/>
    </source>
</evidence>
<dbReference type="GO" id="GO:0009249">
    <property type="term" value="P:protein lipoylation"/>
    <property type="evidence" value="ECO:0007669"/>
    <property type="project" value="InterPro"/>
</dbReference>
<dbReference type="OrthoDB" id="19908at2759"/>
<evidence type="ECO:0000259" key="9">
    <source>
        <dbReference type="PROSITE" id="PS51733"/>
    </source>
</evidence>
<gene>
    <name evidence="10" type="ORF">FA13DRAFT_1619602</name>
</gene>
<dbReference type="InterPro" id="IPR000544">
    <property type="entry name" value="Octanoyltransferase"/>
</dbReference>
<evidence type="ECO:0000256" key="7">
    <source>
        <dbReference type="PIRSR" id="PIRSR016262-2"/>
    </source>
</evidence>
<evidence type="ECO:0000313" key="10">
    <source>
        <dbReference type="EMBL" id="TEB39078.1"/>
    </source>
</evidence>
<feature type="binding site" evidence="7">
    <location>
        <begin position="85"/>
        <end position="92"/>
    </location>
    <ligand>
        <name>substrate</name>
    </ligand>
</feature>
<comment type="function">
    <text evidence="5">Catalyzes the transfer of endogenously produced octanoic acid from octanoyl-acyl-carrier-protein onto the lipoyl domains of lipoate-dependent enzymes. Lipoyl-ACP can also act as a substrate although octanoyl-ACP is likely to be the physiological substrate.</text>
</comment>
<dbReference type="PROSITE" id="PS51733">
    <property type="entry name" value="BPL_LPL_CATALYTIC"/>
    <property type="match status" value="1"/>
</dbReference>
<keyword evidence="3 5" id="KW-0808">Transferase</keyword>